<organism evidence="4">
    <name type="scientific">Hydatigena taeniaeformis</name>
    <name type="common">Feline tapeworm</name>
    <name type="synonym">Taenia taeniaeformis</name>
    <dbReference type="NCBI Taxonomy" id="6205"/>
    <lineage>
        <taxon>Eukaryota</taxon>
        <taxon>Metazoa</taxon>
        <taxon>Spiralia</taxon>
        <taxon>Lophotrochozoa</taxon>
        <taxon>Platyhelminthes</taxon>
        <taxon>Cestoda</taxon>
        <taxon>Eucestoda</taxon>
        <taxon>Cyclophyllidea</taxon>
        <taxon>Taeniidae</taxon>
        <taxon>Hydatigera</taxon>
    </lineage>
</organism>
<feature type="compositionally biased region" description="Low complexity" evidence="1">
    <location>
        <begin position="32"/>
        <end position="46"/>
    </location>
</feature>
<accession>A0A0R3WPC3</accession>
<evidence type="ECO:0000313" key="3">
    <source>
        <dbReference type="Proteomes" id="UP000274429"/>
    </source>
</evidence>
<dbReference type="STRING" id="6205.A0A0R3WPC3"/>
<dbReference type="OrthoDB" id="535945at2759"/>
<sequence length="124" mass="13485">MIDHYHFRQDGLLCKLRKVVAAPDFIRTKQDSASISSESLEGSPNSLKKTNSSINNSRTASHSLPSLASCPVNSTASDNCSGGSPVHRKASEDVMHTSNDLISFNDWPNVTSLLANQVNCRRVL</sequence>
<dbReference type="AlphaFoldDB" id="A0A0R3WPC3"/>
<name>A0A0R3WPC3_HYDTA</name>
<reference evidence="4" key="1">
    <citation type="submission" date="2017-02" db="UniProtKB">
        <authorList>
            <consortium name="WormBaseParasite"/>
        </authorList>
    </citation>
    <scope>IDENTIFICATION</scope>
</reference>
<gene>
    <name evidence="2" type="ORF">TTAC_LOCUS2598</name>
</gene>
<protein>
    <submittedName>
        <fullName evidence="2 4">Uncharacterized protein</fullName>
    </submittedName>
</protein>
<evidence type="ECO:0000313" key="4">
    <source>
        <dbReference type="WBParaSite" id="TTAC_0000261301-mRNA-1"/>
    </source>
</evidence>
<dbReference type="Proteomes" id="UP000274429">
    <property type="component" value="Unassembled WGS sequence"/>
</dbReference>
<dbReference type="EMBL" id="UYWX01001264">
    <property type="protein sequence ID" value="VDM20610.1"/>
    <property type="molecule type" value="Genomic_DNA"/>
</dbReference>
<feature type="region of interest" description="Disordered" evidence="1">
    <location>
        <begin position="30"/>
        <end position="88"/>
    </location>
</feature>
<evidence type="ECO:0000256" key="1">
    <source>
        <dbReference type="SAM" id="MobiDB-lite"/>
    </source>
</evidence>
<evidence type="ECO:0000313" key="2">
    <source>
        <dbReference type="EMBL" id="VDM20610.1"/>
    </source>
</evidence>
<dbReference type="WBParaSite" id="TTAC_0000261301-mRNA-1">
    <property type="protein sequence ID" value="TTAC_0000261301-mRNA-1"/>
    <property type="gene ID" value="TTAC_0000261301"/>
</dbReference>
<keyword evidence="3" id="KW-1185">Reference proteome</keyword>
<reference evidence="2 3" key="2">
    <citation type="submission" date="2018-11" db="EMBL/GenBank/DDBJ databases">
        <authorList>
            <consortium name="Pathogen Informatics"/>
        </authorList>
    </citation>
    <scope>NUCLEOTIDE SEQUENCE [LARGE SCALE GENOMIC DNA]</scope>
</reference>
<proteinExistence type="predicted"/>
<feature type="compositionally biased region" description="Polar residues" evidence="1">
    <location>
        <begin position="47"/>
        <end position="82"/>
    </location>
</feature>